<dbReference type="SUPFAM" id="SSF48498">
    <property type="entry name" value="Tetracyclin repressor-like, C-terminal domain"/>
    <property type="match status" value="1"/>
</dbReference>
<evidence type="ECO:0000313" key="6">
    <source>
        <dbReference type="EMBL" id="QDV35720.1"/>
    </source>
</evidence>
<accession>A0A518H4F5</accession>
<dbReference type="RefSeq" id="WP_145271474.1">
    <property type="nucleotide sequence ID" value="NZ_CP036426.1"/>
</dbReference>
<dbReference type="InterPro" id="IPR011075">
    <property type="entry name" value="TetR_C"/>
</dbReference>
<protein>
    <submittedName>
        <fullName evidence="6">Transcriptional regulator AcuR</fullName>
    </submittedName>
</protein>
<feature type="DNA-binding region" description="H-T-H motif" evidence="4">
    <location>
        <begin position="28"/>
        <end position="47"/>
    </location>
</feature>
<dbReference type="Pfam" id="PF16925">
    <property type="entry name" value="TetR_C_13"/>
    <property type="match status" value="1"/>
</dbReference>
<dbReference type="KEGG" id="tpla:ElP_36260"/>
<reference evidence="6 7" key="1">
    <citation type="submission" date="2019-02" db="EMBL/GenBank/DDBJ databases">
        <title>Deep-cultivation of Planctomycetes and their phenomic and genomic characterization uncovers novel biology.</title>
        <authorList>
            <person name="Wiegand S."/>
            <person name="Jogler M."/>
            <person name="Boedeker C."/>
            <person name="Pinto D."/>
            <person name="Vollmers J."/>
            <person name="Rivas-Marin E."/>
            <person name="Kohn T."/>
            <person name="Peeters S.H."/>
            <person name="Heuer A."/>
            <person name="Rast P."/>
            <person name="Oberbeckmann S."/>
            <person name="Bunk B."/>
            <person name="Jeske O."/>
            <person name="Meyerdierks A."/>
            <person name="Storesund J.E."/>
            <person name="Kallscheuer N."/>
            <person name="Luecker S."/>
            <person name="Lage O.M."/>
            <person name="Pohl T."/>
            <person name="Merkel B.J."/>
            <person name="Hornburger P."/>
            <person name="Mueller R.-W."/>
            <person name="Bruemmer F."/>
            <person name="Labrenz M."/>
            <person name="Spormann A.M."/>
            <person name="Op den Camp H."/>
            <person name="Overmann J."/>
            <person name="Amann R."/>
            <person name="Jetten M.S.M."/>
            <person name="Mascher T."/>
            <person name="Medema M.H."/>
            <person name="Devos D.P."/>
            <person name="Kaster A.-K."/>
            <person name="Ovreas L."/>
            <person name="Rohde M."/>
            <person name="Galperin M.Y."/>
            <person name="Jogler C."/>
        </authorList>
    </citation>
    <scope>NUCLEOTIDE SEQUENCE [LARGE SCALE GENOMIC DNA]</scope>
    <source>
        <strain evidence="6 7">ElP</strain>
    </source>
</reference>
<dbReference type="PRINTS" id="PR00455">
    <property type="entry name" value="HTHTETR"/>
</dbReference>
<dbReference type="GO" id="GO:0003677">
    <property type="term" value="F:DNA binding"/>
    <property type="evidence" value="ECO:0007669"/>
    <property type="project" value="UniProtKB-UniRule"/>
</dbReference>
<dbReference type="Pfam" id="PF00440">
    <property type="entry name" value="TetR_N"/>
    <property type="match status" value="1"/>
</dbReference>
<dbReference type="PANTHER" id="PTHR47506:SF6">
    <property type="entry name" value="HTH-TYPE TRANSCRIPTIONAL REPRESSOR NEMR"/>
    <property type="match status" value="1"/>
</dbReference>
<evidence type="ECO:0000313" key="7">
    <source>
        <dbReference type="Proteomes" id="UP000317835"/>
    </source>
</evidence>
<dbReference type="SUPFAM" id="SSF46689">
    <property type="entry name" value="Homeodomain-like"/>
    <property type="match status" value="1"/>
</dbReference>
<evidence type="ECO:0000256" key="2">
    <source>
        <dbReference type="ARBA" id="ARBA00023125"/>
    </source>
</evidence>
<dbReference type="Proteomes" id="UP000317835">
    <property type="component" value="Chromosome"/>
</dbReference>
<keyword evidence="3" id="KW-0804">Transcription</keyword>
<dbReference type="PROSITE" id="PS50977">
    <property type="entry name" value="HTH_TETR_2"/>
    <property type="match status" value="1"/>
</dbReference>
<proteinExistence type="predicted"/>
<keyword evidence="1" id="KW-0805">Transcription regulation</keyword>
<dbReference type="OrthoDB" id="9812484at2"/>
<sequence length="197" mass="21972">MGDREKTREALLEVGRRVFLEKGYSGAGLDAVLKAAGVPKGSFYYYFGSKEDFGLAVVDSFVEESDRALEAALEDRAIEPLVRLRRYFEAAAERFEGDRCRSGCLVGKLSQELAEQSETFRRRLSEAFDAWTVRVASCLEEARGLGELPAELDARALAELLTDGWQGSLLRAKTLQSPRPLRIFIDVMFRTVLRGPG</sequence>
<gene>
    <name evidence="6" type="primary">acuR</name>
    <name evidence="6" type="ORF">ElP_36260</name>
</gene>
<dbReference type="PANTHER" id="PTHR47506">
    <property type="entry name" value="TRANSCRIPTIONAL REGULATORY PROTEIN"/>
    <property type="match status" value="1"/>
</dbReference>
<dbReference type="AlphaFoldDB" id="A0A518H4F5"/>
<dbReference type="InterPro" id="IPR001647">
    <property type="entry name" value="HTH_TetR"/>
</dbReference>
<evidence type="ECO:0000256" key="4">
    <source>
        <dbReference type="PROSITE-ProRule" id="PRU00335"/>
    </source>
</evidence>
<evidence type="ECO:0000256" key="1">
    <source>
        <dbReference type="ARBA" id="ARBA00023015"/>
    </source>
</evidence>
<evidence type="ECO:0000259" key="5">
    <source>
        <dbReference type="PROSITE" id="PS50977"/>
    </source>
</evidence>
<keyword evidence="7" id="KW-1185">Reference proteome</keyword>
<dbReference type="EMBL" id="CP036426">
    <property type="protein sequence ID" value="QDV35720.1"/>
    <property type="molecule type" value="Genomic_DNA"/>
</dbReference>
<keyword evidence="2 4" id="KW-0238">DNA-binding</keyword>
<feature type="domain" description="HTH tetR-type" evidence="5">
    <location>
        <begin position="5"/>
        <end position="65"/>
    </location>
</feature>
<dbReference type="Gene3D" id="1.10.357.10">
    <property type="entry name" value="Tetracycline Repressor, domain 2"/>
    <property type="match status" value="1"/>
</dbReference>
<dbReference type="InterPro" id="IPR036271">
    <property type="entry name" value="Tet_transcr_reg_TetR-rel_C_sf"/>
</dbReference>
<evidence type="ECO:0000256" key="3">
    <source>
        <dbReference type="ARBA" id="ARBA00023163"/>
    </source>
</evidence>
<organism evidence="6 7">
    <name type="scientific">Tautonia plasticadhaerens</name>
    <dbReference type="NCBI Taxonomy" id="2527974"/>
    <lineage>
        <taxon>Bacteria</taxon>
        <taxon>Pseudomonadati</taxon>
        <taxon>Planctomycetota</taxon>
        <taxon>Planctomycetia</taxon>
        <taxon>Isosphaerales</taxon>
        <taxon>Isosphaeraceae</taxon>
        <taxon>Tautonia</taxon>
    </lineage>
</organism>
<name>A0A518H4F5_9BACT</name>
<dbReference type="InterPro" id="IPR009057">
    <property type="entry name" value="Homeodomain-like_sf"/>
</dbReference>